<keyword evidence="5" id="KW-0378">Hydrolase</keyword>
<dbReference type="Proteomes" id="UP000544127">
    <property type="component" value="Unassembled WGS sequence"/>
</dbReference>
<dbReference type="PROSITE" id="PS50994">
    <property type="entry name" value="INTEGRASE"/>
    <property type="match status" value="1"/>
</dbReference>
<keyword evidence="6" id="KW-0695">RNA-directed DNA polymerase</keyword>
<dbReference type="GO" id="GO:0003964">
    <property type="term" value="F:RNA-directed DNA polymerase activity"/>
    <property type="evidence" value="ECO:0007669"/>
    <property type="project" value="UniProtKB-KW"/>
</dbReference>
<evidence type="ECO:0000256" key="5">
    <source>
        <dbReference type="ARBA" id="ARBA00022801"/>
    </source>
</evidence>
<dbReference type="SUPFAM" id="SSF53098">
    <property type="entry name" value="Ribonuclease H-like"/>
    <property type="match status" value="1"/>
</dbReference>
<organism evidence="8 9">
    <name type="scientific">Upupa epops</name>
    <name type="common">Eurasian hoopoe</name>
    <dbReference type="NCBI Taxonomy" id="57439"/>
    <lineage>
        <taxon>Eukaryota</taxon>
        <taxon>Metazoa</taxon>
        <taxon>Chordata</taxon>
        <taxon>Craniata</taxon>
        <taxon>Vertebrata</taxon>
        <taxon>Euteleostomi</taxon>
        <taxon>Archelosauria</taxon>
        <taxon>Archosauria</taxon>
        <taxon>Dinosauria</taxon>
        <taxon>Saurischia</taxon>
        <taxon>Theropoda</taxon>
        <taxon>Coelurosauria</taxon>
        <taxon>Aves</taxon>
        <taxon>Neognathae</taxon>
        <taxon>Neoaves</taxon>
        <taxon>Telluraves</taxon>
        <taxon>Coraciimorphae</taxon>
        <taxon>Bucerotiformes</taxon>
        <taxon>Upupidae</taxon>
        <taxon>Upupa</taxon>
    </lineage>
</organism>
<comment type="caution">
    <text evidence="8">The sequence shown here is derived from an EMBL/GenBank/DDBJ whole genome shotgun (WGS) entry which is preliminary data.</text>
</comment>
<dbReference type="InterPro" id="IPR001584">
    <property type="entry name" value="Integrase_cat-core"/>
</dbReference>
<dbReference type="GO" id="GO:0016787">
    <property type="term" value="F:hydrolase activity"/>
    <property type="evidence" value="ECO:0007669"/>
    <property type="project" value="UniProtKB-KW"/>
</dbReference>
<protein>
    <submittedName>
        <fullName evidence="8">POK18 protein</fullName>
    </submittedName>
</protein>
<dbReference type="PANTHER" id="PTHR41694:SF3">
    <property type="entry name" value="RNA-DIRECTED DNA POLYMERASE-RELATED"/>
    <property type="match status" value="1"/>
</dbReference>
<keyword evidence="3" id="KW-0540">Nuclease</keyword>
<accession>A0A7K6BJK7</accession>
<dbReference type="Gene3D" id="3.30.420.10">
    <property type="entry name" value="Ribonuclease H-like superfamily/Ribonuclease H"/>
    <property type="match status" value="1"/>
</dbReference>
<dbReference type="PANTHER" id="PTHR41694">
    <property type="entry name" value="ENDOGENOUS RETROVIRUS GROUP K MEMBER POL PROTEIN"/>
    <property type="match status" value="1"/>
</dbReference>
<dbReference type="Pfam" id="PF00665">
    <property type="entry name" value="rve"/>
    <property type="match status" value="1"/>
</dbReference>
<dbReference type="AlphaFoldDB" id="A0A7K6BJK7"/>
<reference evidence="8 9" key="1">
    <citation type="submission" date="2019-09" db="EMBL/GenBank/DDBJ databases">
        <title>Bird 10,000 Genomes (B10K) Project - Family phase.</title>
        <authorList>
            <person name="Zhang G."/>
        </authorList>
    </citation>
    <scope>NUCLEOTIDE SEQUENCE [LARGE SCALE GENOMIC DNA]</scope>
    <source>
        <strain evidence="8">B10K-DU-012-37</strain>
    </source>
</reference>
<keyword evidence="2" id="KW-0548">Nucleotidyltransferase</keyword>
<dbReference type="GO" id="GO:0004519">
    <property type="term" value="F:endonuclease activity"/>
    <property type="evidence" value="ECO:0007669"/>
    <property type="project" value="UniProtKB-KW"/>
</dbReference>
<name>A0A7K6BJK7_UPUEP</name>
<gene>
    <name evidence="8" type="primary">Ervk18_3</name>
    <name evidence="8" type="ORF">UPUEPO_R15260</name>
</gene>
<dbReference type="GO" id="GO:0015074">
    <property type="term" value="P:DNA integration"/>
    <property type="evidence" value="ECO:0007669"/>
    <property type="project" value="InterPro"/>
</dbReference>
<dbReference type="EMBL" id="VZRI01022773">
    <property type="protein sequence ID" value="NWV02078.1"/>
    <property type="molecule type" value="Genomic_DNA"/>
</dbReference>
<feature type="non-terminal residue" evidence="8">
    <location>
        <position position="64"/>
    </location>
</feature>
<evidence type="ECO:0000256" key="6">
    <source>
        <dbReference type="ARBA" id="ARBA00022918"/>
    </source>
</evidence>
<evidence type="ECO:0000256" key="1">
    <source>
        <dbReference type="ARBA" id="ARBA00022679"/>
    </source>
</evidence>
<dbReference type="OrthoDB" id="9359997at2759"/>
<keyword evidence="4" id="KW-0255">Endonuclease</keyword>
<evidence type="ECO:0000256" key="2">
    <source>
        <dbReference type="ARBA" id="ARBA00022695"/>
    </source>
</evidence>
<proteinExistence type="predicted"/>
<feature type="domain" description="Integrase catalytic" evidence="7">
    <location>
        <begin position="1"/>
        <end position="64"/>
    </location>
</feature>
<evidence type="ECO:0000259" key="7">
    <source>
        <dbReference type="PROSITE" id="PS50994"/>
    </source>
</evidence>
<feature type="non-terminal residue" evidence="8">
    <location>
        <position position="1"/>
    </location>
</feature>
<evidence type="ECO:0000256" key="4">
    <source>
        <dbReference type="ARBA" id="ARBA00022759"/>
    </source>
</evidence>
<dbReference type="InterPro" id="IPR036397">
    <property type="entry name" value="RNaseH_sf"/>
</dbReference>
<evidence type="ECO:0000313" key="9">
    <source>
        <dbReference type="Proteomes" id="UP000544127"/>
    </source>
</evidence>
<keyword evidence="1" id="KW-0808">Transferase</keyword>
<keyword evidence="9" id="KW-1185">Reference proteome</keyword>
<dbReference type="InterPro" id="IPR012337">
    <property type="entry name" value="RNaseH-like_sf"/>
</dbReference>
<sequence length="64" mass="7018">KHVERHLNSCIAVMGVPQKIKTDNGPAYCSARIARFMQFWNIAHITGIPNSPTGQAIVERANGT</sequence>
<evidence type="ECO:0000313" key="8">
    <source>
        <dbReference type="EMBL" id="NWV02078.1"/>
    </source>
</evidence>
<evidence type="ECO:0000256" key="3">
    <source>
        <dbReference type="ARBA" id="ARBA00022722"/>
    </source>
</evidence>
<dbReference type="GO" id="GO:0035613">
    <property type="term" value="F:RNA stem-loop binding"/>
    <property type="evidence" value="ECO:0007669"/>
    <property type="project" value="TreeGrafter"/>
</dbReference>